<proteinExistence type="predicted"/>
<dbReference type="RefSeq" id="WP_284937600.1">
    <property type="nucleotide sequence ID" value="NZ_JANURM010000005.1"/>
</dbReference>
<evidence type="ECO:0000313" key="2">
    <source>
        <dbReference type="Proteomes" id="UP001173801"/>
    </source>
</evidence>
<reference evidence="1" key="2">
    <citation type="journal article" date="2023" name="Microorganisms">
        <title>Isolation and Genomic Characteristics of Cat-Borne Campylobacter felis sp. nov. and Sheep-Borne Campylobacter ovis sp. nov.</title>
        <authorList>
            <person name="Wang H."/>
            <person name="Li Y."/>
            <person name="Gu Y."/>
            <person name="Zhou G."/>
            <person name="Chen X."/>
            <person name="Zhang X."/>
            <person name="Shao Z."/>
            <person name="Zhang J."/>
            <person name="Zhang M."/>
        </authorList>
    </citation>
    <scope>NUCLEOTIDE SEQUENCE</scope>
    <source>
        <strain evidence="1">PS10</strain>
    </source>
</reference>
<name>A0ABT7HPU9_9BACT</name>
<organism evidence="1 2">
    <name type="scientific">Campylobacter gastrosuis</name>
    <dbReference type="NCBI Taxonomy" id="2974576"/>
    <lineage>
        <taxon>Bacteria</taxon>
        <taxon>Pseudomonadati</taxon>
        <taxon>Campylobacterota</taxon>
        <taxon>Epsilonproteobacteria</taxon>
        <taxon>Campylobacterales</taxon>
        <taxon>Campylobacteraceae</taxon>
        <taxon>Campylobacter</taxon>
    </lineage>
</organism>
<comment type="caution">
    <text evidence="1">The sequence shown here is derived from an EMBL/GenBank/DDBJ whole genome shotgun (WGS) entry which is preliminary data.</text>
</comment>
<evidence type="ECO:0008006" key="3">
    <source>
        <dbReference type="Google" id="ProtNLM"/>
    </source>
</evidence>
<dbReference type="Proteomes" id="UP001173801">
    <property type="component" value="Unassembled WGS sequence"/>
</dbReference>
<gene>
    <name evidence="1" type="ORF">NYG85_06085</name>
</gene>
<keyword evidence="2" id="KW-1185">Reference proteome</keyword>
<protein>
    <recommendedName>
        <fullName evidence="3">Ankyrin repeat domain-containing protein</fullName>
    </recommendedName>
</protein>
<sequence>MNFLAIFCLLNSLLNPKIIYKDDPISLFSAFILSKNFSDEKTKALLEASLNLGVFKDIKVANVSLIEMTLFANKIKSFEFLANNGADFSQITKKFDTEILIFLSQNGINLLDKNLDRAKAELFFKSDLYKIS</sequence>
<reference evidence="1" key="1">
    <citation type="submission" date="2022-08" db="EMBL/GenBank/DDBJ databases">
        <authorList>
            <person name="Wang H."/>
        </authorList>
    </citation>
    <scope>NUCLEOTIDE SEQUENCE</scope>
    <source>
        <strain evidence="1">PS10</strain>
    </source>
</reference>
<accession>A0ABT7HPU9</accession>
<evidence type="ECO:0000313" key="1">
    <source>
        <dbReference type="EMBL" id="MDL0088942.1"/>
    </source>
</evidence>
<dbReference type="EMBL" id="JANURM010000005">
    <property type="protein sequence ID" value="MDL0088942.1"/>
    <property type="molecule type" value="Genomic_DNA"/>
</dbReference>